<dbReference type="SUPFAM" id="SSF46894">
    <property type="entry name" value="C-terminal effector domain of the bipartite response regulators"/>
    <property type="match status" value="1"/>
</dbReference>
<dbReference type="Pfam" id="PF03704">
    <property type="entry name" value="BTAD"/>
    <property type="match status" value="1"/>
</dbReference>
<feature type="domain" description="OmpR/PhoB-type" evidence="9">
    <location>
        <begin position="13"/>
        <end position="120"/>
    </location>
</feature>
<gene>
    <name evidence="10" type="ORF">GCM10009801_19720</name>
</gene>
<dbReference type="InterPro" id="IPR001867">
    <property type="entry name" value="OmpR/PhoB-type_DNA-bd"/>
</dbReference>
<dbReference type="InterPro" id="IPR005158">
    <property type="entry name" value="BTAD"/>
</dbReference>
<reference evidence="10 11" key="1">
    <citation type="journal article" date="2019" name="Int. J. Syst. Evol. Microbiol.">
        <title>The Global Catalogue of Microorganisms (GCM) 10K type strain sequencing project: providing services to taxonomists for standard genome sequencing and annotation.</title>
        <authorList>
            <consortium name="The Broad Institute Genomics Platform"/>
            <consortium name="The Broad Institute Genome Sequencing Center for Infectious Disease"/>
            <person name="Wu L."/>
            <person name="Ma J."/>
        </authorList>
    </citation>
    <scope>NUCLEOTIDE SEQUENCE [LARGE SCALE GENOMIC DNA]</scope>
    <source>
        <strain evidence="10 11">JCM 15478</strain>
    </source>
</reference>
<dbReference type="PROSITE" id="PS51755">
    <property type="entry name" value="OMPR_PHOB"/>
    <property type="match status" value="1"/>
</dbReference>
<comment type="similarity">
    <text evidence="1">Belongs to the AfsR/DnrI/RedD regulatory family.</text>
</comment>
<evidence type="ECO:0000313" key="10">
    <source>
        <dbReference type="EMBL" id="GAA2069681.1"/>
    </source>
</evidence>
<keyword evidence="3" id="KW-0805">Transcription regulation</keyword>
<sequence>MDTSTGTSASPEDSTADAAPYPLRFAVLGRVRAWCGGRELDLGSPQQRVVLAVLLLRRGRPVSVGELVDAVWGEEPPAAAVSVLRTYVSRLRKVLRSGPGGSGGSGQVLVSVADGYLARVPDGAVDVGVFERRVTEGRRLRGAGELSGAAEALRGALGVWEGVPLAGLSGSFVEVERDRLGEVRLGAWEVCAECEVELGRHGEVVAGLVGLLGEHPLREGLCRLLMLALYRSGRQAEALEAYRGMRARLVGELGVEPGVALRELHERILAADPALDLPHQERPAMPGAPAPGSAPGPVPGSAAGPVPDSVPGSPAGSAPGSAAGAVPGSVPGTGPEAAQDSVPGAVPGPVADSTAVRQVARPAQLPADLPAFTGREDELRQVQALMPDAGAPSSIMVIGGMGGIGKTALAVHWAHRIAHLYPDGQLYINLRGFDPTGETVPQAEAVRIFLDALGVPPEGIPDTLEAQSALFRSLLARRRMLLVLDNARDTEQVRPLLPGSADCLVIVTSRSQLTGLIANEGAQPVALSPLTPQEAYGFLERRIGAAWTRAEPWVTDEIIECCGRLPLALAVVAARAATNPTFSLDTVAGELRESRGNLDALTGGDPTTDVRTVFSWSYEALSAPASRLFRLLGLHSGPDISAHAAAALAGVAPREARTLLAEITRAHLVDEHAPGRYALHDLLRVYAAERVGTEEPPEERERAVERLLLWYLHTADATYPHLAPRRRRVPLDSFPSGQEILEFTSRGEALQWCENERPNLVAAVHLAAGTGRHGIAWRQTAVLWGFFYLRSHLHDWLSTARASLAGARETGDLVGEAWSHGDVAAALTMMRRFDEAIEHLREAMALCEQLGDVWGRSQAVGNLGNAYLQAGQLEKAVESFERVMRIDRALDDSWSMGIGLSNLGDALQRLGRFDEALDHLRHGLKILSATGNRWVEGVTLDILGAVQHKRHHHHDAIEHYHEALRAHRDVGNRWGEGDTLGHLGDALLAAGKPNEARVRWTEALAIFEESDHPDTEKIRANLRRLEACTPGGRARRPRNGAIRPSRSEAGR</sequence>
<dbReference type="SUPFAM" id="SSF52540">
    <property type="entry name" value="P-loop containing nucleoside triphosphate hydrolases"/>
    <property type="match status" value="1"/>
</dbReference>
<dbReference type="SMART" id="SM00028">
    <property type="entry name" value="TPR"/>
    <property type="match status" value="5"/>
</dbReference>
<proteinExistence type="inferred from homology"/>
<evidence type="ECO:0000256" key="7">
    <source>
        <dbReference type="PROSITE-ProRule" id="PRU01091"/>
    </source>
</evidence>
<evidence type="ECO:0000256" key="3">
    <source>
        <dbReference type="ARBA" id="ARBA00023015"/>
    </source>
</evidence>
<dbReference type="InterPro" id="IPR019734">
    <property type="entry name" value="TPR_rpt"/>
</dbReference>
<evidence type="ECO:0000256" key="2">
    <source>
        <dbReference type="ARBA" id="ARBA00023012"/>
    </source>
</evidence>
<keyword evidence="11" id="KW-1185">Reference proteome</keyword>
<evidence type="ECO:0000256" key="6">
    <source>
        <dbReference type="PROSITE-ProRule" id="PRU00339"/>
    </source>
</evidence>
<dbReference type="InterPro" id="IPR051677">
    <property type="entry name" value="AfsR-DnrI-RedD_regulator"/>
</dbReference>
<dbReference type="SMART" id="SM00862">
    <property type="entry name" value="Trans_reg_C"/>
    <property type="match status" value="1"/>
</dbReference>
<dbReference type="InterPro" id="IPR002182">
    <property type="entry name" value="NB-ARC"/>
</dbReference>
<dbReference type="InterPro" id="IPR036388">
    <property type="entry name" value="WH-like_DNA-bd_sf"/>
</dbReference>
<name>A0ABN2VQR9_9ACTN</name>
<dbReference type="InterPro" id="IPR016032">
    <property type="entry name" value="Sig_transdc_resp-reg_C-effctor"/>
</dbReference>
<evidence type="ECO:0000256" key="1">
    <source>
        <dbReference type="ARBA" id="ARBA00005820"/>
    </source>
</evidence>
<evidence type="ECO:0000256" key="5">
    <source>
        <dbReference type="ARBA" id="ARBA00023163"/>
    </source>
</evidence>
<feature type="repeat" description="TPR" evidence="6">
    <location>
        <begin position="857"/>
        <end position="890"/>
    </location>
</feature>
<dbReference type="Gene3D" id="1.10.10.10">
    <property type="entry name" value="Winged helix-like DNA-binding domain superfamily/Winged helix DNA-binding domain"/>
    <property type="match status" value="1"/>
</dbReference>
<feature type="region of interest" description="Disordered" evidence="8">
    <location>
        <begin position="278"/>
        <end position="350"/>
    </location>
</feature>
<feature type="compositionally biased region" description="Low complexity" evidence="8">
    <location>
        <begin position="299"/>
        <end position="335"/>
    </location>
</feature>
<keyword evidence="5" id="KW-0804">Transcription</keyword>
<evidence type="ECO:0000259" key="9">
    <source>
        <dbReference type="PROSITE" id="PS51755"/>
    </source>
</evidence>
<keyword evidence="2" id="KW-0902">Two-component regulatory system</keyword>
<feature type="DNA-binding region" description="OmpR/PhoB-type" evidence="7">
    <location>
        <begin position="13"/>
        <end position="120"/>
    </location>
</feature>
<dbReference type="CDD" id="cd00383">
    <property type="entry name" value="trans_reg_C"/>
    <property type="match status" value="1"/>
</dbReference>
<accession>A0ABN2VQR9</accession>
<dbReference type="PROSITE" id="PS50293">
    <property type="entry name" value="TPR_REGION"/>
    <property type="match status" value="1"/>
</dbReference>
<dbReference type="Pfam" id="PF00486">
    <property type="entry name" value="Trans_reg_C"/>
    <property type="match status" value="1"/>
</dbReference>
<dbReference type="EMBL" id="BAAAPE010000005">
    <property type="protein sequence ID" value="GAA2069681.1"/>
    <property type="molecule type" value="Genomic_DNA"/>
</dbReference>
<feature type="region of interest" description="Disordered" evidence="8">
    <location>
        <begin position="1028"/>
        <end position="1051"/>
    </location>
</feature>
<dbReference type="PROSITE" id="PS50005">
    <property type="entry name" value="TPR"/>
    <property type="match status" value="1"/>
</dbReference>
<dbReference type="CDD" id="cd15831">
    <property type="entry name" value="BTAD"/>
    <property type="match status" value="1"/>
</dbReference>
<dbReference type="PANTHER" id="PTHR35807:SF1">
    <property type="entry name" value="TRANSCRIPTIONAL REGULATOR REDD"/>
    <property type="match status" value="1"/>
</dbReference>
<dbReference type="Gene3D" id="3.40.50.300">
    <property type="entry name" value="P-loop containing nucleotide triphosphate hydrolases"/>
    <property type="match status" value="1"/>
</dbReference>
<comment type="caution">
    <text evidence="10">The sequence shown here is derived from an EMBL/GenBank/DDBJ whole genome shotgun (WGS) entry which is preliminary data.</text>
</comment>
<keyword evidence="4 7" id="KW-0238">DNA-binding</keyword>
<dbReference type="InterPro" id="IPR011990">
    <property type="entry name" value="TPR-like_helical_dom_sf"/>
</dbReference>
<organism evidence="10 11">
    <name type="scientific">Streptomyces albiaxialis</name>
    <dbReference type="NCBI Taxonomy" id="329523"/>
    <lineage>
        <taxon>Bacteria</taxon>
        <taxon>Bacillati</taxon>
        <taxon>Actinomycetota</taxon>
        <taxon>Actinomycetes</taxon>
        <taxon>Kitasatosporales</taxon>
        <taxon>Streptomycetaceae</taxon>
        <taxon>Streptomyces</taxon>
    </lineage>
</organism>
<dbReference type="InterPro" id="IPR027417">
    <property type="entry name" value="P-loop_NTPase"/>
</dbReference>
<protein>
    <recommendedName>
        <fullName evidence="9">OmpR/PhoB-type domain-containing protein</fullName>
    </recommendedName>
</protein>
<keyword evidence="6" id="KW-0802">TPR repeat</keyword>
<dbReference type="PANTHER" id="PTHR35807">
    <property type="entry name" value="TRANSCRIPTIONAL REGULATOR REDD-RELATED"/>
    <property type="match status" value="1"/>
</dbReference>
<dbReference type="SMART" id="SM01043">
    <property type="entry name" value="BTAD"/>
    <property type="match status" value="1"/>
</dbReference>
<evidence type="ECO:0000256" key="4">
    <source>
        <dbReference type="ARBA" id="ARBA00023125"/>
    </source>
</evidence>
<feature type="compositionally biased region" description="Pro residues" evidence="8">
    <location>
        <begin position="286"/>
        <end position="298"/>
    </location>
</feature>
<evidence type="ECO:0000313" key="11">
    <source>
        <dbReference type="Proteomes" id="UP001500016"/>
    </source>
</evidence>
<evidence type="ECO:0000256" key="8">
    <source>
        <dbReference type="SAM" id="MobiDB-lite"/>
    </source>
</evidence>
<dbReference type="Pfam" id="PF00931">
    <property type="entry name" value="NB-ARC"/>
    <property type="match status" value="1"/>
</dbReference>
<dbReference type="SUPFAM" id="SSF48452">
    <property type="entry name" value="TPR-like"/>
    <property type="match status" value="2"/>
</dbReference>
<dbReference type="Gene3D" id="1.25.40.10">
    <property type="entry name" value="Tetratricopeptide repeat domain"/>
    <property type="match status" value="2"/>
</dbReference>
<dbReference type="Pfam" id="PF13424">
    <property type="entry name" value="TPR_12"/>
    <property type="match status" value="2"/>
</dbReference>
<dbReference type="Proteomes" id="UP001500016">
    <property type="component" value="Unassembled WGS sequence"/>
</dbReference>
<dbReference type="PRINTS" id="PR00364">
    <property type="entry name" value="DISEASERSIST"/>
</dbReference>